<keyword evidence="4 9" id="KW-0812">Transmembrane</keyword>
<evidence type="ECO:0000313" key="11">
    <source>
        <dbReference type="Proteomes" id="UP000269721"/>
    </source>
</evidence>
<gene>
    <name evidence="10" type="ORF">BDK51DRAFT_43482</name>
</gene>
<keyword evidence="5" id="KW-0571">Peptide transport</keyword>
<comment type="similarity">
    <text evidence="2">Belongs to the oligopeptide OPT transporter family.</text>
</comment>
<dbReference type="NCBIfam" id="TIGR00728">
    <property type="entry name" value="OPT_sfam"/>
    <property type="match status" value="1"/>
</dbReference>
<evidence type="ECO:0000256" key="2">
    <source>
        <dbReference type="ARBA" id="ARBA00008807"/>
    </source>
</evidence>
<keyword evidence="7 9" id="KW-1133">Transmembrane helix</keyword>
<accession>A0A4P9W8W7</accession>
<keyword evidence="6" id="KW-0653">Protein transport</keyword>
<evidence type="ECO:0000256" key="5">
    <source>
        <dbReference type="ARBA" id="ARBA00022856"/>
    </source>
</evidence>
<evidence type="ECO:0000256" key="4">
    <source>
        <dbReference type="ARBA" id="ARBA00022692"/>
    </source>
</evidence>
<dbReference type="GO" id="GO:0035673">
    <property type="term" value="F:oligopeptide transmembrane transporter activity"/>
    <property type="evidence" value="ECO:0007669"/>
    <property type="project" value="InterPro"/>
</dbReference>
<evidence type="ECO:0000256" key="6">
    <source>
        <dbReference type="ARBA" id="ARBA00022927"/>
    </source>
</evidence>
<organism evidence="10 11">
    <name type="scientific">Blyttiomyces helicus</name>
    <dbReference type="NCBI Taxonomy" id="388810"/>
    <lineage>
        <taxon>Eukaryota</taxon>
        <taxon>Fungi</taxon>
        <taxon>Fungi incertae sedis</taxon>
        <taxon>Chytridiomycota</taxon>
        <taxon>Chytridiomycota incertae sedis</taxon>
        <taxon>Chytridiomycetes</taxon>
        <taxon>Chytridiomycetes incertae sedis</taxon>
        <taxon>Blyttiomyces</taxon>
    </lineage>
</organism>
<sequence length="857" mass="94435">MPPENKRGPVEHGIVKNTDVKDVLETGSLMEAASIDFGEVCLHLYFPPIPPVTPIGGITCPRTSDCINAISFPMQAEFPGEQSIVPEVAGTVPVSDDPTLSSLTFRFLVIGTVFSIFSVAVAQFMYFRENTVTLNNFSIILMTYPCGELSRFTLSTSFPRCRKLNLFVPFDFLFTRGTFIGGSLNPGPYNIKEHTLIMVAASVNNGPAYATDILAIQRLFYGPDQNPFKPDPNGVNVGRCAALLLIITTQCVGYGFAGVSRNWLVKPAAMWYPSNVVLVNILHVFHAKFKESLVGERSRLFNKLTAWVIVHEFPPLYFAKYLANVSIICLAFGSLKGRLGSTADYPLENPGDSANVGWRLHVSLLRLVADIELGPDIGAPWIYRENVWDANLFPLASAGNYDIFGGSYNISKALSYGTNFSAITALLVHVALFHGKLPPVTSLFTLLMALLRPSIVHVKIMSKYPEVPNSWYILTLVVFLGLSIFTVEYYKEFQIRWWGILFAMFTAVVFVVPIGIISAVTNVTLGTNGLTELIFGLVVPGKAIANVCFKTYGYSSMGQALNLVADLKLGVYMSPPKAMFISQMYATWVGGVVNYAVMDEVIRHVPDVWYANHDGGPPYDPAWGSTSPKIFYTASLIWGAIGPKRMFGTDSPFHPLLWFSLGSVFVPIPFYLLHRRHLLHQLGLWSRQRATVATGTKMLFRKFRRQHTKSVPNKTKKWGQDQGSYSSHPSYISFSSRFLPTVHSWPALRIAEASATVKPVIKGPVCRPAFQQSFSDVGVYCCVPTRMSCVDALARSSELILPGSGGQTNQFLSSSFERSLIPRPAHSRTICSDSPMLAALPVPVLSLHVPVANLSPC</sequence>
<dbReference type="InterPro" id="IPR004648">
    <property type="entry name" value="Oligpept_transpt"/>
</dbReference>
<feature type="transmembrane region" description="Helical" evidence="9">
    <location>
        <begin position="107"/>
        <end position="127"/>
    </location>
</feature>
<feature type="transmembrane region" description="Helical" evidence="9">
    <location>
        <begin position="413"/>
        <end position="433"/>
    </location>
</feature>
<keyword evidence="11" id="KW-1185">Reference proteome</keyword>
<comment type="subcellular location">
    <subcellularLocation>
        <location evidence="1">Membrane</location>
        <topology evidence="1">Multi-pass membrane protein</topology>
    </subcellularLocation>
</comment>
<keyword evidence="3" id="KW-0813">Transport</keyword>
<keyword evidence="8 9" id="KW-0472">Membrane</keyword>
<protein>
    <submittedName>
        <fullName evidence="10">OPT oligopeptide transporter protein-domain-containing protein</fullName>
    </submittedName>
</protein>
<dbReference type="InterPro" id="IPR004813">
    <property type="entry name" value="OPT"/>
</dbReference>
<dbReference type="EMBL" id="KZ996363">
    <property type="protein sequence ID" value="RKO88981.1"/>
    <property type="molecule type" value="Genomic_DNA"/>
</dbReference>
<evidence type="ECO:0000256" key="9">
    <source>
        <dbReference type="SAM" id="Phobius"/>
    </source>
</evidence>
<evidence type="ECO:0000256" key="1">
    <source>
        <dbReference type="ARBA" id="ARBA00004141"/>
    </source>
</evidence>
<evidence type="ECO:0000256" key="8">
    <source>
        <dbReference type="ARBA" id="ARBA00023136"/>
    </source>
</evidence>
<reference evidence="11" key="1">
    <citation type="journal article" date="2018" name="Nat. Microbiol.">
        <title>Leveraging single-cell genomics to expand the fungal tree of life.</title>
        <authorList>
            <person name="Ahrendt S.R."/>
            <person name="Quandt C.A."/>
            <person name="Ciobanu D."/>
            <person name="Clum A."/>
            <person name="Salamov A."/>
            <person name="Andreopoulos B."/>
            <person name="Cheng J.F."/>
            <person name="Woyke T."/>
            <person name="Pelin A."/>
            <person name="Henrissat B."/>
            <person name="Reynolds N.K."/>
            <person name="Benny G.L."/>
            <person name="Smith M.E."/>
            <person name="James T.Y."/>
            <person name="Grigoriev I.V."/>
        </authorList>
    </citation>
    <scope>NUCLEOTIDE SEQUENCE [LARGE SCALE GENOMIC DNA]</scope>
</reference>
<dbReference type="AlphaFoldDB" id="A0A4P9W8W7"/>
<name>A0A4P9W8W7_9FUNG</name>
<feature type="transmembrane region" description="Helical" evidence="9">
    <location>
        <begin position="497"/>
        <end position="520"/>
    </location>
</feature>
<feature type="transmembrane region" description="Helical" evidence="9">
    <location>
        <begin position="470"/>
        <end position="490"/>
    </location>
</feature>
<dbReference type="Pfam" id="PF03169">
    <property type="entry name" value="OPT"/>
    <property type="match status" value="1"/>
</dbReference>
<dbReference type="Proteomes" id="UP000269721">
    <property type="component" value="Unassembled WGS sequence"/>
</dbReference>
<evidence type="ECO:0000256" key="3">
    <source>
        <dbReference type="ARBA" id="ARBA00022448"/>
    </source>
</evidence>
<evidence type="ECO:0000313" key="10">
    <source>
        <dbReference type="EMBL" id="RKO88981.1"/>
    </source>
</evidence>
<evidence type="ECO:0000256" key="7">
    <source>
        <dbReference type="ARBA" id="ARBA00022989"/>
    </source>
</evidence>
<dbReference type="GO" id="GO:0015031">
    <property type="term" value="P:protein transport"/>
    <property type="evidence" value="ECO:0007669"/>
    <property type="project" value="UniProtKB-KW"/>
</dbReference>
<proteinExistence type="inferred from homology"/>
<dbReference type="PANTHER" id="PTHR22601">
    <property type="entry name" value="ISP4 LIKE PROTEIN"/>
    <property type="match status" value="1"/>
</dbReference>
<dbReference type="OrthoDB" id="9986677at2759"/>
<feature type="transmembrane region" description="Helical" evidence="9">
    <location>
        <begin position="656"/>
        <end position="673"/>
    </location>
</feature>
<dbReference type="GO" id="GO:0016020">
    <property type="term" value="C:membrane"/>
    <property type="evidence" value="ECO:0007669"/>
    <property type="project" value="UniProtKB-SubCell"/>
</dbReference>